<evidence type="ECO:0000256" key="1">
    <source>
        <dbReference type="ARBA" id="ARBA00004123"/>
    </source>
</evidence>
<dbReference type="PANTHER" id="PTHR31194:SF62">
    <property type="entry name" value="ETHYLENE-RESPONSIVE TRANSCRIPTION FACTOR ERF118"/>
    <property type="match status" value="1"/>
</dbReference>
<dbReference type="GO" id="GO:0005634">
    <property type="term" value="C:nucleus"/>
    <property type="evidence" value="ECO:0007669"/>
    <property type="project" value="UniProtKB-SubCell"/>
</dbReference>
<evidence type="ECO:0000256" key="5">
    <source>
        <dbReference type="ARBA" id="ARBA00023242"/>
    </source>
</evidence>
<dbReference type="InterPro" id="IPR036955">
    <property type="entry name" value="AP2/ERF_dom_sf"/>
</dbReference>
<dbReference type="SUPFAM" id="SSF54171">
    <property type="entry name" value="DNA-binding domain"/>
    <property type="match status" value="1"/>
</dbReference>
<comment type="subcellular location">
    <subcellularLocation>
        <location evidence="1">Nucleus</location>
    </subcellularLocation>
</comment>
<evidence type="ECO:0000259" key="6">
    <source>
        <dbReference type="PROSITE" id="PS51032"/>
    </source>
</evidence>
<dbReference type="InterPro" id="IPR001471">
    <property type="entry name" value="AP2/ERF_dom"/>
</dbReference>
<dbReference type="InterPro" id="IPR016177">
    <property type="entry name" value="DNA-bd_dom_sf"/>
</dbReference>
<evidence type="ECO:0000256" key="3">
    <source>
        <dbReference type="ARBA" id="ARBA00023125"/>
    </source>
</evidence>
<protein>
    <recommendedName>
        <fullName evidence="6">AP2/ERF domain-containing protein</fullName>
    </recommendedName>
</protein>
<dbReference type="EMBL" id="JBDFQZ010000011">
    <property type="protein sequence ID" value="KAK9676198.1"/>
    <property type="molecule type" value="Genomic_DNA"/>
</dbReference>
<evidence type="ECO:0000256" key="4">
    <source>
        <dbReference type="ARBA" id="ARBA00023163"/>
    </source>
</evidence>
<name>A0AAW1HIE6_SAPOF</name>
<keyword evidence="2" id="KW-0805">Transcription regulation</keyword>
<dbReference type="CDD" id="cd00018">
    <property type="entry name" value="AP2"/>
    <property type="match status" value="1"/>
</dbReference>
<gene>
    <name evidence="7" type="ORF">RND81_11G060700</name>
</gene>
<sequence>MASSSSRPEAEDRFALGLLQYPEEAALAVKKKKLELAELYKCEDSSSLKNCRGYFKGKKLPSGVRWENGRWRVRIWNKSNYRPSFGSYKTCEEAAIVAEMKMTEFRDLQKSEGEVGRTSQTSDVNVPRGVRRIQSGKWVARIRDPVAKTQIWLGTYSTADEAIRAFNKKKDLIAAKMTKAASDESELSFVDRPGSKANETPVKFERELGYDSPTSSSGADCLNNIAVGTYNTADEAIRAFNKKKDLIASKTTKAASDESESSFVDETPVKFERELGYDSPTSPSGADCLNNIAVGDESELGLLDIPGKLPNGIVNSSPTSVFDAKNSASASVSDKTCGLDFDRAVSLGFIDEYGQLQGEFSKFDEPMWCAADEDGGV</sequence>
<feature type="domain" description="AP2/ERF" evidence="6">
    <location>
        <begin position="126"/>
        <end position="190"/>
    </location>
</feature>
<proteinExistence type="predicted"/>
<dbReference type="Proteomes" id="UP001443914">
    <property type="component" value="Unassembled WGS sequence"/>
</dbReference>
<organism evidence="7 8">
    <name type="scientific">Saponaria officinalis</name>
    <name type="common">Common soapwort</name>
    <name type="synonym">Lychnis saponaria</name>
    <dbReference type="NCBI Taxonomy" id="3572"/>
    <lineage>
        <taxon>Eukaryota</taxon>
        <taxon>Viridiplantae</taxon>
        <taxon>Streptophyta</taxon>
        <taxon>Embryophyta</taxon>
        <taxon>Tracheophyta</taxon>
        <taxon>Spermatophyta</taxon>
        <taxon>Magnoliopsida</taxon>
        <taxon>eudicotyledons</taxon>
        <taxon>Gunneridae</taxon>
        <taxon>Pentapetalae</taxon>
        <taxon>Caryophyllales</taxon>
        <taxon>Caryophyllaceae</taxon>
        <taxon>Caryophylleae</taxon>
        <taxon>Saponaria</taxon>
    </lineage>
</organism>
<reference evidence="7" key="1">
    <citation type="submission" date="2024-03" db="EMBL/GenBank/DDBJ databases">
        <title>WGS assembly of Saponaria officinalis var. Norfolk2.</title>
        <authorList>
            <person name="Jenkins J."/>
            <person name="Shu S."/>
            <person name="Grimwood J."/>
            <person name="Barry K."/>
            <person name="Goodstein D."/>
            <person name="Schmutz J."/>
            <person name="Leebens-Mack J."/>
            <person name="Osbourn A."/>
        </authorList>
    </citation>
    <scope>NUCLEOTIDE SEQUENCE [LARGE SCALE GENOMIC DNA]</scope>
    <source>
        <strain evidence="7">JIC</strain>
    </source>
</reference>
<dbReference type="InterPro" id="IPR050913">
    <property type="entry name" value="AP2/ERF_ERF"/>
</dbReference>
<dbReference type="GO" id="GO:0003677">
    <property type="term" value="F:DNA binding"/>
    <property type="evidence" value="ECO:0007669"/>
    <property type="project" value="UniProtKB-KW"/>
</dbReference>
<feature type="domain" description="AP2/ERF" evidence="6">
    <location>
        <begin position="54"/>
        <end position="127"/>
    </location>
</feature>
<keyword evidence="4" id="KW-0804">Transcription</keyword>
<dbReference type="GO" id="GO:0003700">
    <property type="term" value="F:DNA-binding transcription factor activity"/>
    <property type="evidence" value="ECO:0007669"/>
    <property type="project" value="InterPro"/>
</dbReference>
<comment type="caution">
    <text evidence="7">The sequence shown here is derived from an EMBL/GenBank/DDBJ whole genome shotgun (WGS) entry which is preliminary data.</text>
</comment>
<dbReference type="Gene3D" id="3.30.730.10">
    <property type="entry name" value="AP2/ERF domain"/>
    <property type="match status" value="1"/>
</dbReference>
<dbReference type="PANTHER" id="PTHR31194">
    <property type="entry name" value="SHN SHINE , DNA BINDING / TRANSCRIPTION FACTOR"/>
    <property type="match status" value="1"/>
</dbReference>
<dbReference type="SMART" id="SM00380">
    <property type="entry name" value="AP2"/>
    <property type="match status" value="1"/>
</dbReference>
<evidence type="ECO:0000313" key="8">
    <source>
        <dbReference type="Proteomes" id="UP001443914"/>
    </source>
</evidence>
<dbReference type="AlphaFoldDB" id="A0AAW1HIE6"/>
<keyword evidence="8" id="KW-1185">Reference proteome</keyword>
<evidence type="ECO:0000256" key="2">
    <source>
        <dbReference type="ARBA" id="ARBA00023015"/>
    </source>
</evidence>
<evidence type="ECO:0000313" key="7">
    <source>
        <dbReference type="EMBL" id="KAK9676198.1"/>
    </source>
</evidence>
<dbReference type="PROSITE" id="PS51032">
    <property type="entry name" value="AP2_ERF"/>
    <property type="match status" value="2"/>
</dbReference>
<keyword evidence="3" id="KW-0238">DNA-binding</keyword>
<keyword evidence="5" id="KW-0539">Nucleus</keyword>
<accession>A0AAW1HIE6</accession>